<evidence type="ECO:0000256" key="2">
    <source>
        <dbReference type="ARBA" id="ARBA00022840"/>
    </source>
</evidence>
<dbReference type="Proteomes" id="UP000261325">
    <property type="component" value="Unassembled WGS sequence"/>
</dbReference>
<organism evidence="4 5">
    <name type="scientific">Marinobacter nauticus</name>
    <name type="common">Marinobacter hydrocarbonoclasticus</name>
    <name type="synonym">Marinobacter aquaeolei</name>
    <dbReference type="NCBI Taxonomy" id="2743"/>
    <lineage>
        <taxon>Bacteria</taxon>
        <taxon>Pseudomonadati</taxon>
        <taxon>Pseudomonadota</taxon>
        <taxon>Gammaproteobacteria</taxon>
        <taxon>Pseudomonadales</taxon>
        <taxon>Marinobacteraceae</taxon>
        <taxon>Marinobacter</taxon>
    </lineage>
</organism>
<dbReference type="PROSITE" id="PS50045">
    <property type="entry name" value="SIGMA54_INTERACT_4"/>
    <property type="match status" value="1"/>
</dbReference>
<dbReference type="CDD" id="cd00009">
    <property type="entry name" value="AAA"/>
    <property type="match status" value="1"/>
</dbReference>
<evidence type="ECO:0000259" key="3">
    <source>
        <dbReference type="PROSITE" id="PS50045"/>
    </source>
</evidence>
<dbReference type="GO" id="GO:0006355">
    <property type="term" value="P:regulation of DNA-templated transcription"/>
    <property type="evidence" value="ECO:0007669"/>
    <property type="project" value="InterPro"/>
</dbReference>
<gene>
    <name evidence="4" type="ORF">DCF82_05495</name>
</gene>
<dbReference type="EMBL" id="DLYI01000066">
    <property type="protein sequence ID" value="HAC27252.1"/>
    <property type="molecule type" value="Genomic_DNA"/>
</dbReference>
<accession>A0A3B8WHB0</accession>
<evidence type="ECO:0000256" key="1">
    <source>
        <dbReference type="ARBA" id="ARBA00022741"/>
    </source>
</evidence>
<dbReference type="PANTHER" id="PTHR32071:SF57">
    <property type="entry name" value="C4-DICARBOXYLATE TRANSPORT TRANSCRIPTIONAL REGULATORY PROTEIN DCTD"/>
    <property type="match status" value="1"/>
</dbReference>
<name>A0A3B8WHB0_MARNT</name>
<evidence type="ECO:0000313" key="4">
    <source>
        <dbReference type="EMBL" id="HAC27252.1"/>
    </source>
</evidence>
<reference evidence="4 5" key="1">
    <citation type="journal article" date="2018" name="Nat. Biotechnol.">
        <title>A standardized bacterial taxonomy based on genome phylogeny substantially revises the tree of life.</title>
        <authorList>
            <person name="Parks D.H."/>
            <person name="Chuvochina M."/>
            <person name="Waite D.W."/>
            <person name="Rinke C."/>
            <person name="Skarshewski A."/>
            <person name="Chaumeil P.A."/>
            <person name="Hugenholtz P."/>
        </authorList>
    </citation>
    <scope>NUCLEOTIDE SEQUENCE [LARGE SCALE GENOMIC DNA]</scope>
    <source>
        <strain evidence="4">UBA9049</strain>
    </source>
</reference>
<dbReference type="InterPro" id="IPR002078">
    <property type="entry name" value="Sigma_54_int"/>
</dbReference>
<dbReference type="Gene3D" id="3.40.50.300">
    <property type="entry name" value="P-loop containing nucleotide triphosphate hydrolases"/>
    <property type="match status" value="1"/>
</dbReference>
<comment type="caution">
    <text evidence="4">The sequence shown here is derived from an EMBL/GenBank/DDBJ whole genome shotgun (WGS) entry which is preliminary data.</text>
</comment>
<dbReference type="AlphaFoldDB" id="A0A3B8WHB0"/>
<dbReference type="PANTHER" id="PTHR32071">
    <property type="entry name" value="TRANSCRIPTIONAL REGULATORY PROTEIN"/>
    <property type="match status" value="1"/>
</dbReference>
<dbReference type="InterPro" id="IPR027417">
    <property type="entry name" value="P-loop_NTPase"/>
</dbReference>
<dbReference type="SUPFAM" id="SSF52540">
    <property type="entry name" value="P-loop containing nucleoside triphosphate hydrolases"/>
    <property type="match status" value="1"/>
</dbReference>
<feature type="non-terminal residue" evidence="4">
    <location>
        <position position="67"/>
    </location>
</feature>
<proteinExistence type="predicted"/>
<feature type="domain" description="Sigma-54 factor interaction" evidence="3">
    <location>
        <begin position="1"/>
        <end position="67"/>
    </location>
</feature>
<feature type="non-terminal residue" evidence="4">
    <location>
        <position position="1"/>
    </location>
</feature>
<dbReference type="Pfam" id="PF00158">
    <property type="entry name" value="Sigma54_activat"/>
    <property type="match status" value="1"/>
</dbReference>
<evidence type="ECO:0000313" key="5">
    <source>
        <dbReference type="Proteomes" id="UP000261325"/>
    </source>
</evidence>
<protein>
    <submittedName>
        <fullName evidence="4">Sigma-54-dependent Fis family transcriptional regulator</fullName>
    </submittedName>
</protein>
<keyword evidence="1" id="KW-0547">Nucleotide-binding</keyword>
<sequence length="67" mass="7688">GTLFLDEIGDMPMALQAKLLRFLQERVVDRVGSVKPIPVDVRVVCATHRNVQDLIAQGDFREDLYYR</sequence>
<dbReference type="GO" id="GO:0005524">
    <property type="term" value="F:ATP binding"/>
    <property type="evidence" value="ECO:0007669"/>
    <property type="project" value="UniProtKB-KW"/>
</dbReference>
<keyword evidence="2" id="KW-0067">ATP-binding</keyword>